<evidence type="ECO:0000256" key="4">
    <source>
        <dbReference type="ARBA" id="ARBA00022692"/>
    </source>
</evidence>
<protein>
    <submittedName>
        <fullName evidence="8">YeiH family protein</fullName>
    </submittedName>
</protein>
<feature type="transmembrane region" description="Helical" evidence="7">
    <location>
        <begin position="321"/>
        <end position="340"/>
    </location>
</feature>
<dbReference type="Pfam" id="PF03601">
    <property type="entry name" value="Cons_hypoth698"/>
    <property type="match status" value="1"/>
</dbReference>
<keyword evidence="4 7" id="KW-0812">Transmembrane</keyword>
<accession>A0ABP8JND2</accession>
<keyword evidence="6 7" id="KW-0472">Membrane</keyword>
<feature type="transmembrane region" description="Helical" evidence="7">
    <location>
        <begin position="186"/>
        <end position="204"/>
    </location>
</feature>
<keyword evidence="3" id="KW-1003">Cell membrane</keyword>
<evidence type="ECO:0000256" key="2">
    <source>
        <dbReference type="ARBA" id="ARBA00007977"/>
    </source>
</evidence>
<organism evidence="8 9">
    <name type="scientific">Tsukamurella soli</name>
    <dbReference type="NCBI Taxonomy" id="644556"/>
    <lineage>
        <taxon>Bacteria</taxon>
        <taxon>Bacillati</taxon>
        <taxon>Actinomycetota</taxon>
        <taxon>Actinomycetes</taxon>
        <taxon>Mycobacteriales</taxon>
        <taxon>Tsukamurellaceae</taxon>
        <taxon>Tsukamurella</taxon>
    </lineage>
</organism>
<reference evidence="9" key="1">
    <citation type="journal article" date="2019" name="Int. J. Syst. Evol. Microbiol.">
        <title>The Global Catalogue of Microorganisms (GCM) 10K type strain sequencing project: providing services to taxonomists for standard genome sequencing and annotation.</title>
        <authorList>
            <consortium name="The Broad Institute Genomics Platform"/>
            <consortium name="The Broad Institute Genome Sequencing Center for Infectious Disease"/>
            <person name="Wu L."/>
            <person name="Ma J."/>
        </authorList>
    </citation>
    <scope>NUCLEOTIDE SEQUENCE [LARGE SCALE GENOMIC DNA]</scope>
    <source>
        <strain evidence="9">JCM 17688</strain>
    </source>
</reference>
<feature type="transmembrane region" description="Helical" evidence="7">
    <location>
        <begin position="95"/>
        <end position="116"/>
    </location>
</feature>
<evidence type="ECO:0000256" key="3">
    <source>
        <dbReference type="ARBA" id="ARBA00022475"/>
    </source>
</evidence>
<dbReference type="Proteomes" id="UP001500635">
    <property type="component" value="Unassembled WGS sequence"/>
</dbReference>
<evidence type="ECO:0000256" key="7">
    <source>
        <dbReference type="SAM" id="Phobius"/>
    </source>
</evidence>
<dbReference type="InterPro" id="IPR018383">
    <property type="entry name" value="UPF0324_pro"/>
</dbReference>
<dbReference type="PANTHER" id="PTHR30106">
    <property type="entry name" value="INNER MEMBRANE PROTEIN YEIH-RELATED"/>
    <property type="match status" value="1"/>
</dbReference>
<feature type="transmembrane region" description="Helical" evidence="7">
    <location>
        <begin position="49"/>
        <end position="75"/>
    </location>
</feature>
<evidence type="ECO:0000313" key="8">
    <source>
        <dbReference type="EMBL" id="GAA4393265.1"/>
    </source>
</evidence>
<comment type="subcellular location">
    <subcellularLocation>
        <location evidence="1">Cell membrane</location>
        <topology evidence="1">Multi-pass membrane protein</topology>
    </subcellularLocation>
</comment>
<feature type="transmembrane region" description="Helical" evidence="7">
    <location>
        <begin position="352"/>
        <end position="376"/>
    </location>
</feature>
<evidence type="ECO:0000256" key="1">
    <source>
        <dbReference type="ARBA" id="ARBA00004651"/>
    </source>
</evidence>
<comment type="caution">
    <text evidence="8">The sequence shown here is derived from an EMBL/GenBank/DDBJ whole genome shotgun (WGS) entry which is preliminary data.</text>
</comment>
<gene>
    <name evidence="8" type="ORF">GCM10023147_23840</name>
</gene>
<evidence type="ECO:0000256" key="6">
    <source>
        <dbReference type="ARBA" id="ARBA00023136"/>
    </source>
</evidence>
<dbReference type="PANTHER" id="PTHR30106:SF1">
    <property type="entry name" value="UPF0324 MEMBRANE PROTEIN FN0533"/>
    <property type="match status" value="1"/>
</dbReference>
<feature type="transmembrane region" description="Helical" evidence="7">
    <location>
        <begin position="295"/>
        <end position="315"/>
    </location>
</feature>
<keyword evidence="5 7" id="KW-1133">Transmembrane helix</keyword>
<keyword evidence="9" id="KW-1185">Reference proteome</keyword>
<evidence type="ECO:0000313" key="9">
    <source>
        <dbReference type="Proteomes" id="UP001500635"/>
    </source>
</evidence>
<evidence type="ECO:0000256" key="5">
    <source>
        <dbReference type="ARBA" id="ARBA00022989"/>
    </source>
</evidence>
<comment type="similarity">
    <text evidence="2">Belongs to the UPF0324 family.</text>
</comment>
<dbReference type="EMBL" id="BAABFR010000032">
    <property type="protein sequence ID" value="GAA4393265.1"/>
    <property type="molecule type" value="Genomic_DNA"/>
</dbReference>
<feature type="transmembrane region" description="Helical" evidence="7">
    <location>
        <begin position="159"/>
        <end position="179"/>
    </location>
</feature>
<sequence length="380" mass="39062">MPDHAILDRMSEIVTHRRPRLRAIARHRPGRSPRGLVATLRTAAPGSALALAVACVATVVGRILPILGAPVAAVLLDALVASTVRPVARMPALAAGLRITGGSVLQIAVVLLGAQVSIAQVLHTGRQTLPVMLGTLVVALAGAWALGRALGVDRDLRTLIGVGTAICGASAIAAVTPVLRPGASRVAYALTTVFLFNVAAVVAFPPLGHLLGLSQHAFGVFAGTAVNDTSSVVAAATSYGREATDTAVVVKLTRALMIIPVSLGLAWLVGRPAWNRADGAGRPDGAAPRPRLRNLVPWFLLGFLALAILGSVWPLSPGVRSDLALAATFLITWALAAIGLSTDLRALRRAGVTPLLLGAALWLLVSASSLGLQALFLGLH</sequence>
<proteinExistence type="inferred from homology"/>
<name>A0ABP8JND2_9ACTN</name>
<feature type="transmembrane region" description="Helical" evidence="7">
    <location>
        <begin position="128"/>
        <end position="147"/>
    </location>
</feature>
<feature type="transmembrane region" description="Helical" evidence="7">
    <location>
        <begin position="255"/>
        <end position="274"/>
    </location>
</feature>